<keyword evidence="9" id="KW-1185">Reference proteome</keyword>
<keyword evidence="8" id="KW-0132">Cell division</keyword>
<evidence type="ECO:0000259" key="6">
    <source>
        <dbReference type="Pfam" id="PF07731"/>
    </source>
</evidence>
<feature type="domain" description="Plastocyanin-like" evidence="6">
    <location>
        <begin position="418"/>
        <end position="597"/>
    </location>
</feature>
<dbReference type="Gene3D" id="2.60.40.420">
    <property type="entry name" value="Cupredoxins - blue copper proteins"/>
    <property type="match status" value="3"/>
</dbReference>
<keyword evidence="8" id="KW-0131">Cell cycle</keyword>
<dbReference type="Pfam" id="PF00394">
    <property type="entry name" value="Cu-oxidase"/>
    <property type="match status" value="1"/>
</dbReference>
<evidence type="ECO:0000256" key="4">
    <source>
        <dbReference type="ARBA" id="ARBA00023008"/>
    </source>
</evidence>
<keyword evidence="8" id="KW-0167">Capsid protein</keyword>
<dbReference type="CDD" id="cd13868">
    <property type="entry name" value="CuRO_2_CotA_like"/>
    <property type="match status" value="1"/>
</dbReference>
<dbReference type="CDD" id="cd13844">
    <property type="entry name" value="CuRO_1_BOD_CotA_like"/>
    <property type="match status" value="1"/>
</dbReference>
<dbReference type="EMBL" id="FWXH01000009">
    <property type="protein sequence ID" value="SMC25371.1"/>
    <property type="molecule type" value="Genomic_DNA"/>
</dbReference>
<evidence type="ECO:0000313" key="8">
    <source>
        <dbReference type="EMBL" id="SMC25371.1"/>
    </source>
</evidence>
<dbReference type="Pfam" id="PF07731">
    <property type="entry name" value="Cu-oxidase_2"/>
    <property type="match status" value="1"/>
</dbReference>
<dbReference type="InterPro" id="IPR011706">
    <property type="entry name" value="Cu-oxidase_C"/>
</dbReference>
<dbReference type="PANTHER" id="PTHR48267:SF1">
    <property type="entry name" value="BILIRUBIN OXIDASE"/>
    <property type="match status" value="1"/>
</dbReference>
<evidence type="ECO:0000256" key="1">
    <source>
        <dbReference type="ARBA" id="ARBA00010609"/>
    </source>
</evidence>
<dbReference type="CDD" id="cd13891">
    <property type="entry name" value="CuRO_3_CotA_like"/>
    <property type="match status" value="1"/>
</dbReference>
<accession>A0A1W1XPC5</accession>
<evidence type="ECO:0000256" key="3">
    <source>
        <dbReference type="ARBA" id="ARBA00023002"/>
    </source>
</evidence>
<sequence>MNTTLDATKIPKFKNQLVIPPVYIPNIIKDPCTGRVISHNYVIFINQFKQQILPYGFPATTVFGYGGNVINKKTNTTIYNFFNAPGATFDTIRGVPVNIQWVNNLTSYNPLPVDPTIHWADPNELGMVDASSVPYFPPGLLKAQFPIPIVTHLHGGENNSVNDGHPDAWFTAKEDKVGSEFITSIYHYPNQQPSATLWYHDHTLGITRLNVLMGLAGFYLIRDYENPLDTEGKFFSDKKNEIPIVIQDRSFYTNGSFYFPTVGINPSIHPYWMPEFFGDTIIVNGKAWPNLNVDRCQYRFRLLNGSNARFYSLNFSNNLKFVQIACDDGYLAKPVTLNSLTLAPGERADIIVDFSSFSPGTKIILKNYAPAPFPTGDDPNFDTVGQIMQFNVSCFKPLKSYIIPAKLNNIPKLVPNTPKRTLVLFEVMGENGPTEVLLNGQNWSSPTSEISLVGSTEEWEIVNLTGDTHPIHLHLVGFQISSRQAFDVEKYTDDWITTNGMPPLDHPTITLPVTDYLIGDPIPTYANEIGFKDTVRANPGEVTTFLVRFAPQDSDGTSVKPGVNLFPFNPSLGPGYVWHCHILDHEDNEMMRPYRVTLNKD</sequence>
<reference evidence="8 9" key="1">
    <citation type="submission" date="2017-04" db="EMBL/GenBank/DDBJ databases">
        <authorList>
            <person name="Afonso C.L."/>
            <person name="Miller P.J."/>
            <person name="Scott M.A."/>
            <person name="Spackman E."/>
            <person name="Goraichik I."/>
            <person name="Dimitrov K.M."/>
            <person name="Suarez D.L."/>
            <person name="Swayne D.E."/>
        </authorList>
    </citation>
    <scope>NUCLEOTIDE SEQUENCE [LARGE SCALE GENOMIC DNA]</scope>
    <source>
        <strain evidence="8 9">DSM 12555</strain>
    </source>
</reference>
<evidence type="ECO:0000256" key="2">
    <source>
        <dbReference type="ARBA" id="ARBA00022723"/>
    </source>
</evidence>
<dbReference type="GO" id="GO:0005507">
    <property type="term" value="F:copper ion binding"/>
    <property type="evidence" value="ECO:0007669"/>
    <property type="project" value="InterPro"/>
</dbReference>
<dbReference type="AlphaFoldDB" id="A0A1W1XPC5"/>
<feature type="domain" description="Plastocyanin-like" evidence="7">
    <location>
        <begin position="151"/>
        <end position="224"/>
    </location>
</feature>
<dbReference type="GO" id="GO:0016491">
    <property type="term" value="F:oxidoreductase activity"/>
    <property type="evidence" value="ECO:0007669"/>
    <property type="project" value="UniProtKB-KW"/>
</dbReference>
<dbReference type="FunFam" id="2.60.40.420:FF:000081">
    <property type="entry name" value="Spore coat protein A"/>
    <property type="match status" value="1"/>
</dbReference>
<organism evidence="8 9">
    <name type="scientific">Clostridium acidisoli DSM 12555</name>
    <dbReference type="NCBI Taxonomy" id="1121291"/>
    <lineage>
        <taxon>Bacteria</taxon>
        <taxon>Bacillati</taxon>
        <taxon>Bacillota</taxon>
        <taxon>Clostridia</taxon>
        <taxon>Eubacteriales</taxon>
        <taxon>Clostridiaceae</taxon>
        <taxon>Clostridium</taxon>
    </lineage>
</organism>
<evidence type="ECO:0000259" key="5">
    <source>
        <dbReference type="Pfam" id="PF00394"/>
    </source>
</evidence>
<dbReference type="InterPro" id="IPR045087">
    <property type="entry name" value="Cu-oxidase_fam"/>
</dbReference>
<dbReference type="InterPro" id="IPR011707">
    <property type="entry name" value="Cu-oxidase-like_N"/>
</dbReference>
<keyword evidence="2" id="KW-0479">Metal-binding</keyword>
<dbReference type="InterPro" id="IPR001117">
    <property type="entry name" value="Cu-oxidase_2nd"/>
</dbReference>
<keyword evidence="8" id="KW-0946">Virion</keyword>
<dbReference type="GO" id="GO:0051301">
    <property type="term" value="P:cell division"/>
    <property type="evidence" value="ECO:0007669"/>
    <property type="project" value="UniProtKB-KW"/>
</dbReference>
<keyword evidence="4" id="KW-0186">Copper</keyword>
<comment type="similarity">
    <text evidence="1">Belongs to the multicopper oxidase family.</text>
</comment>
<dbReference type="Proteomes" id="UP000192468">
    <property type="component" value="Unassembled WGS sequence"/>
</dbReference>
<dbReference type="OrthoDB" id="9757546at2"/>
<proteinExistence type="inferred from homology"/>
<feature type="domain" description="Plastocyanin-like" evidence="5">
    <location>
        <begin position="291"/>
        <end position="356"/>
    </location>
</feature>
<dbReference type="STRING" id="1121291.SAMN02745134_02432"/>
<protein>
    <submittedName>
        <fullName evidence="8">Multicopper oxidase with three cupredoxin domains (Includes cell division protein FtsP and spore coat protein CotA)</fullName>
    </submittedName>
</protein>
<gene>
    <name evidence="8" type="ORF">SAMN02745134_02432</name>
</gene>
<evidence type="ECO:0000259" key="7">
    <source>
        <dbReference type="Pfam" id="PF07732"/>
    </source>
</evidence>
<keyword evidence="3" id="KW-0560">Oxidoreductase</keyword>
<name>A0A1W1XPC5_9CLOT</name>
<evidence type="ECO:0000313" key="9">
    <source>
        <dbReference type="Proteomes" id="UP000192468"/>
    </source>
</evidence>
<dbReference type="PANTHER" id="PTHR48267">
    <property type="entry name" value="CUPREDOXIN SUPERFAMILY PROTEIN"/>
    <property type="match status" value="1"/>
</dbReference>
<dbReference type="RefSeq" id="WP_084116261.1">
    <property type="nucleotide sequence ID" value="NZ_FWXH01000009.1"/>
</dbReference>
<dbReference type="Pfam" id="PF07732">
    <property type="entry name" value="Cu-oxidase_3"/>
    <property type="match status" value="1"/>
</dbReference>
<dbReference type="InterPro" id="IPR008972">
    <property type="entry name" value="Cupredoxin"/>
</dbReference>
<dbReference type="SUPFAM" id="SSF49503">
    <property type="entry name" value="Cupredoxins"/>
    <property type="match status" value="3"/>
</dbReference>